<evidence type="ECO:0000313" key="4">
    <source>
        <dbReference type="Proteomes" id="UP000799536"/>
    </source>
</evidence>
<evidence type="ECO:0000256" key="1">
    <source>
        <dbReference type="ARBA" id="ARBA00023242"/>
    </source>
</evidence>
<dbReference type="EMBL" id="ML993939">
    <property type="protein sequence ID" value="KAF2202375.1"/>
    <property type="molecule type" value="Genomic_DNA"/>
</dbReference>
<evidence type="ECO:0000259" key="2">
    <source>
        <dbReference type="PROSITE" id="PS50048"/>
    </source>
</evidence>
<dbReference type="InterPro" id="IPR036864">
    <property type="entry name" value="Zn2-C6_fun-type_DNA-bd_sf"/>
</dbReference>
<dbReference type="AlphaFoldDB" id="A0A9P4JNL1"/>
<gene>
    <name evidence="3" type="ORF">GQ43DRAFT_313965</name>
</gene>
<dbReference type="PANTHER" id="PTHR31668:SF20">
    <property type="entry name" value="ZN(II)2CYS6 TRANSCRIPTION FACTOR (EUROFUNG)"/>
    <property type="match status" value="1"/>
</dbReference>
<sequence>MRKPVSRACDACRRRKIKCNGLQPCPACSSASLICTFQEAQRKGGNQGARATVLNTIRDSQTGGPAQASTPFVSPGIIDACIEVYLRNLHQIVPFLNRELLEYEARQTDRSLESRIFITSFCAYVVTSGNAFKSFFLVADSDPEAKLGQILVDQTLCILPPHRASSPTIRSVFVSFFLYGAFAGLGNYRQGWFYLREATTLFMMCGKAPDNNLYSQEVSRRLFWVLLISERAHAVRRNRPITLHITPSSPRFDNVCDPPALKHLADIFRPFDDDFFAVWNGSVQGCRKEWLLDFETKVRTALPDSMQVSNEQAANLRISQFWLRIKLWELFPRFGFLSSASTHDCLTFRYPINVARDLLETNLPIESLQIHGVGMTEKVFDVACALSDILPFISTAPETFEGSLGYLRQLIALLAKLPYGSARFVPMLLTKVQELVPDRVSELCQNEQIPGPSNPSPLNITTRHMYEEEVGTLYSHLRRGYAS</sequence>
<dbReference type="Proteomes" id="UP000799536">
    <property type="component" value="Unassembled WGS sequence"/>
</dbReference>
<name>A0A9P4JNL1_9PLEO</name>
<dbReference type="GO" id="GO:0008270">
    <property type="term" value="F:zinc ion binding"/>
    <property type="evidence" value="ECO:0007669"/>
    <property type="project" value="InterPro"/>
</dbReference>
<dbReference type="GO" id="GO:0000981">
    <property type="term" value="F:DNA-binding transcription factor activity, RNA polymerase II-specific"/>
    <property type="evidence" value="ECO:0007669"/>
    <property type="project" value="InterPro"/>
</dbReference>
<dbReference type="PROSITE" id="PS00463">
    <property type="entry name" value="ZN2_CY6_FUNGAL_1"/>
    <property type="match status" value="1"/>
</dbReference>
<feature type="domain" description="Zn(2)-C6 fungal-type" evidence="2">
    <location>
        <begin position="8"/>
        <end position="37"/>
    </location>
</feature>
<proteinExistence type="predicted"/>
<dbReference type="CDD" id="cd00067">
    <property type="entry name" value="GAL4"/>
    <property type="match status" value="1"/>
</dbReference>
<organism evidence="3 4">
    <name type="scientific">Delitschia confertaspora ATCC 74209</name>
    <dbReference type="NCBI Taxonomy" id="1513339"/>
    <lineage>
        <taxon>Eukaryota</taxon>
        <taxon>Fungi</taxon>
        <taxon>Dikarya</taxon>
        <taxon>Ascomycota</taxon>
        <taxon>Pezizomycotina</taxon>
        <taxon>Dothideomycetes</taxon>
        <taxon>Pleosporomycetidae</taxon>
        <taxon>Pleosporales</taxon>
        <taxon>Delitschiaceae</taxon>
        <taxon>Delitschia</taxon>
    </lineage>
</organism>
<dbReference type="PROSITE" id="PS50048">
    <property type="entry name" value="ZN2_CY6_FUNGAL_2"/>
    <property type="match status" value="1"/>
</dbReference>
<keyword evidence="4" id="KW-1185">Reference proteome</keyword>
<keyword evidence="1" id="KW-0539">Nucleus</keyword>
<dbReference type="InterPro" id="IPR050797">
    <property type="entry name" value="Carb_Metab_Trans_Reg"/>
</dbReference>
<evidence type="ECO:0000313" key="3">
    <source>
        <dbReference type="EMBL" id="KAF2202375.1"/>
    </source>
</evidence>
<protein>
    <recommendedName>
        <fullName evidence="2">Zn(2)-C6 fungal-type domain-containing protein</fullName>
    </recommendedName>
</protein>
<dbReference type="InterPro" id="IPR001138">
    <property type="entry name" value="Zn2Cys6_DnaBD"/>
</dbReference>
<dbReference type="SUPFAM" id="SSF57701">
    <property type="entry name" value="Zn2/Cys6 DNA-binding domain"/>
    <property type="match status" value="1"/>
</dbReference>
<dbReference type="CDD" id="cd12148">
    <property type="entry name" value="fungal_TF_MHR"/>
    <property type="match status" value="1"/>
</dbReference>
<dbReference type="Gene3D" id="4.10.240.10">
    <property type="entry name" value="Zn(2)-C6 fungal-type DNA-binding domain"/>
    <property type="match status" value="1"/>
</dbReference>
<comment type="caution">
    <text evidence="3">The sequence shown here is derived from an EMBL/GenBank/DDBJ whole genome shotgun (WGS) entry which is preliminary data.</text>
</comment>
<reference evidence="3" key="1">
    <citation type="journal article" date="2020" name="Stud. Mycol.">
        <title>101 Dothideomycetes genomes: a test case for predicting lifestyles and emergence of pathogens.</title>
        <authorList>
            <person name="Haridas S."/>
            <person name="Albert R."/>
            <person name="Binder M."/>
            <person name="Bloem J."/>
            <person name="Labutti K."/>
            <person name="Salamov A."/>
            <person name="Andreopoulos B."/>
            <person name="Baker S."/>
            <person name="Barry K."/>
            <person name="Bills G."/>
            <person name="Bluhm B."/>
            <person name="Cannon C."/>
            <person name="Castanera R."/>
            <person name="Culley D."/>
            <person name="Daum C."/>
            <person name="Ezra D."/>
            <person name="Gonzalez J."/>
            <person name="Henrissat B."/>
            <person name="Kuo A."/>
            <person name="Liang C."/>
            <person name="Lipzen A."/>
            <person name="Lutzoni F."/>
            <person name="Magnuson J."/>
            <person name="Mondo S."/>
            <person name="Nolan M."/>
            <person name="Ohm R."/>
            <person name="Pangilinan J."/>
            <person name="Park H.-J."/>
            <person name="Ramirez L."/>
            <person name="Alfaro M."/>
            <person name="Sun H."/>
            <person name="Tritt A."/>
            <person name="Yoshinaga Y."/>
            <person name="Zwiers L.-H."/>
            <person name="Turgeon B."/>
            <person name="Goodwin S."/>
            <person name="Spatafora J."/>
            <person name="Crous P."/>
            <person name="Grigoriev I."/>
        </authorList>
    </citation>
    <scope>NUCLEOTIDE SEQUENCE</scope>
    <source>
        <strain evidence="3">ATCC 74209</strain>
    </source>
</reference>
<dbReference type="PANTHER" id="PTHR31668">
    <property type="entry name" value="GLUCOSE TRANSPORT TRANSCRIPTION REGULATOR RGT1-RELATED-RELATED"/>
    <property type="match status" value="1"/>
</dbReference>
<dbReference type="OrthoDB" id="4132249at2759"/>
<accession>A0A9P4JNL1</accession>
<dbReference type="Pfam" id="PF00172">
    <property type="entry name" value="Zn_clus"/>
    <property type="match status" value="1"/>
</dbReference>
<dbReference type="GO" id="GO:0003677">
    <property type="term" value="F:DNA binding"/>
    <property type="evidence" value="ECO:0007669"/>
    <property type="project" value="UniProtKB-KW"/>
</dbReference>
<dbReference type="SMART" id="SM00066">
    <property type="entry name" value="GAL4"/>
    <property type="match status" value="1"/>
</dbReference>
<dbReference type="GO" id="GO:0005634">
    <property type="term" value="C:nucleus"/>
    <property type="evidence" value="ECO:0007669"/>
    <property type="project" value="UniProtKB-SubCell"/>
</dbReference>